<feature type="compositionally biased region" description="Polar residues" evidence="3">
    <location>
        <begin position="1"/>
        <end position="10"/>
    </location>
</feature>
<reference evidence="5 6" key="1">
    <citation type="submission" date="2024-05" db="EMBL/GenBank/DDBJ databases">
        <authorList>
            <person name="Kim H.-Y."/>
            <person name="Kim E."/>
            <person name="Cai Y."/>
            <person name="Yang S.-M."/>
            <person name="Lee W."/>
        </authorList>
    </citation>
    <scope>NUCLEOTIDE SEQUENCE [LARGE SCALE GENOMIC DNA]</scope>
    <source>
        <strain evidence="5 6">FBL11</strain>
    </source>
</reference>
<evidence type="ECO:0000256" key="3">
    <source>
        <dbReference type="SAM" id="MobiDB-lite"/>
    </source>
</evidence>
<keyword evidence="6" id="KW-1185">Reference proteome</keyword>
<dbReference type="Pfam" id="PF00881">
    <property type="entry name" value="Nitroreductase"/>
    <property type="match status" value="1"/>
</dbReference>
<dbReference type="PANTHER" id="PTHR43673:SF10">
    <property type="entry name" value="NADH DEHYDROGENASE_NAD(P)H NITROREDUCTASE XCC3605-RELATED"/>
    <property type="match status" value="1"/>
</dbReference>
<dbReference type="Gene3D" id="3.40.109.10">
    <property type="entry name" value="NADH Oxidase"/>
    <property type="match status" value="1"/>
</dbReference>
<dbReference type="Proteomes" id="UP001461960">
    <property type="component" value="Unassembled WGS sequence"/>
</dbReference>
<dbReference type="SUPFAM" id="SSF55469">
    <property type="entry name" value="FMN-dependent nitroreductase-like"/>
    <property type="match status" value="1"/>
</dbReference>
<sequence length="270" mass="30461">MSQADTNDNHINVADASKIRAEKNKTDNLATPNHTPQLQAFCDVVESRRSVRRFTDTPIPDDVLADCLRLAMLAPNSSNLQPWEFYVIDSAHSRKRAVKNCMNQNAAKTSARLIAVVARTDIWHDHAQQVLREYPDKPVPKKVTDYYTKVVTADFLRGPINAISVVKWGATQVARRVKGPIKSPYYTFEDVKNWATNNTALAAENLMLALRAHGFDSCPMGGFDEPAMKKLLKLSDDHHIVMMIGAGERSDKGIYNSQFRFDQKQFVHYV</sequence>
<feature type="domain" description="Nitroreductase" evidence="4">
    <location>
        <begin position="46"/>
        <end position="247"/>
    </location>
</feature>
<comment type="similarity">
    <text evidence="1">Belongs to the nitroreductase family.</text>
</comment>
<accession>A0ABU9X837</accession>
<proteinExistence type="inferred from homology"/>
<dbReference type="RefSeq" id="WP_299216661.1">
    <property type="nucleotide sequence ID" value="NZ_JBDGHN010000002.1"/>
</dbReference>
<evidence type="ECO:0000313" key="5">
    <source>
        <dbReference type="EMBL" id="MEN2750527.1"/>
    </source>
</evidence>
<dbReference type="PANTHER" id="PTHR43673">
    <property type="entry name" value="NAD(P)H NITROREDUCTASE YDGI-RELATED"/>
    <property type="match status" value="1"/>
</dbReference>
<dbReference type="InterPro" id="IPR000415">
    <property type="entry name" value="Nitroreductase-like"/>
</dbReference>
<organism evidence="5 6">
    <name type="scientific">Psychrobacter saeujeotis</name>
    <dbReference type="NCBI Taxonomy" id="3143436"/>
    <lineage>
        <taxon>Bacteria</taxon>
        <taxon>Pseudomonadati</taxon>
        <taxon>Pseudomonadota</taxon>
        <taxon>Gammaproteobacteria</taxon>
        <taxon>Moraxellales</taxon>
        <taxon>Moraxellaceae</taxon>
        <taxon>Psychrobacter</taxon>
    </lineage>
</organism>
<dbReference type="EMBL" id="JBDGHN010000002">
    <property type="protein sequence ID" value="MEN2750527.1"/>
    <property type="molecule type" value="Genomic_DNA"/>
</dbReference>
<gene>
    <name evidence="5" type="ORF">AAIR29_02660</name>
</gene>
<evidence type="ECO:0000256" key="1">
    <source>
        <dbReference type="ARBA" id="ARBA00007118"/>
    </source>
</evidence>
<keyword evidence="2" id="KW-0560">Oxidoreductase</keyword>
<name>A0ABU9X837_9GAMM</name>
<evidence type="ECO:0000256" key="2">
    <source>
        <dbReference type="ARBA" id="ARBA00023002"/>
    </source>
</evidence>
<evidence type="ECO:0000313" key="6">
    <source>
        <dbReference type="Proteomes" id="UP001461960"/>
    </source>
</evidence>
<evidence type="ECO:0000259" key="4">
    <source>
        <dbReference type="Pfam" id="PF00881"/>
    </source>
</evidence>
<dbReference type="InterPro" id="IPR029479">
    <property type="entry name" value="Nitroreductase"/>
</dbReference>
<comment type="caution">
    <text evidence="5">The sequence shown here is derived from an EMBL/GenBank/DDBJ whole genome shotgun (WGS) entry which is preliminary data.</text>
</comment>
<feature type="region of interest" description="Disordered" evidence="3">
    <location>
        <begin position="1"/>
        <end position="22"/>
    </location>
</feature>
<dbReference type="CDD" id="cd02137">
    <property type="entry name" value="MhqN-like"/>
    <property type="match status" value="1"/>
</dbReference>
<protein>
    <submittedName>
        <fullName evidence="5">Nitroreductase family protein</fullName>
    </submittedName>
</protein>